<dbReference type="Proteomes" id="UP000245626">
    <property type="component" value="Unassembled WGS sequence"/>
</dbReference>
<keyword evidence="2" id="KW-1185">Reference proteome</keyword>
<protein>
    <submittedName>
        <fullName evidence="1">Uncharacterized protein</fullName>
    </submittedName>
</protein>
<name>A0ACD0P1K5_9BASI</name>
<dbReference type="EMBL" id="KZ819810">
    <property type="protein sequence ID" value="PWN51886.1"/>
    <property type="molecule type" value="Genomic_DNA"/>
</dbReference>
<sequence>MRTHSAFKVLTLVVLLITILPILLLAPKVPTIRSLVAGSSTSSSSFSAPLQRSPLEPADALRKRREEMERLDRASVYGLESNLYTRDGQPAPDKNFTLVISEGTISPDGYPRMGFLINGLYPAETLIWDEEDDVEIVVQNNSTVAFTIHWHGIHQIGTPEMDGVPGVSQWNIYSGGSFTYRFKLKNQYGGYWYHSHERGYYADGIRGTIYVRPRRDRQKPWSLIRNDTQTIDQLEKAEEDFNVLLMSDHWHIGHSEMLMVVHQTGVPPACFDSLLLNGRGRQYCPWNYTAIAHPAQLSLLKNFSSTNPDGFTSKGCISLVPAKPGYTVKSVLDTYYGGPCQNTSAPLTVINAGKALQQGRKWINLQIEDGATNWYYGISVDGHQMWIVAVDGNYIQPMLVDVTQVTIGSRLSVMIELDESKSNKLWPIRLTGRRALQAIEGHAFLSYDPNATETYNPTIEEDFTYVVDRNATSAHIPVSGFLDPKQTSTKLWQQNLSFPLDGSIKVPQVSNLTLHAVASQGSLNVWQVASQPLDTARLADERPMLFNVTEGGSIDNSMTPYSVATMGTVVDIVMENNLFSIVGGPNSPHPFHLHSRRFWVIGAGTGPFGYDDVQQAIQQGRASSFNLENPPLRDGFDINDNAWVVIRYVVDHPTANVLHCHIDDHAIEGMMAVVLEGLETLLPKNGSLNTNFSDQVKQRPSAWKSTVDDELGSVLEGSWSSGIASSKYPFPDPTETLNPWGDPRPLASSIQDFASSNSVQRSISSASASAASASASVAAADQQTFSARNLVPFRPTHILLPTPS</sequence>
<evidence type="ECO:0000313" key="2">
    <source>
        <dbReference type="Proteomes" id="UP000245626"/>
    </source>
</evidence>
<organism evidence="1 2">
    <name type="scientific">Violaceomyces palustris</name>
    <dbReference type="NCBI Taxonomy" id="1673888"/>
    <lineage>
        <taxon>Eukaryota</taxon>
        <taxon>Fungi</taxon>
        <taxon>Dikarya</taxon>
        <taxon>Basidiomycota</taxon>
        <taxon>Ustilaginomycotina</taxon>
        <taxon>Ustilaginomycetes</taxon>
        <taxon>Violaceomycetales</taxon>
        <taxon>Violaceomycetaceae</taxon>
        <taxon>Violaceomyces</taxon>
    </lineage>
</organism>
<reference evidence="1 2" key="1">
    <citation type="journal article" date="2018" name="Mol. Biol. Evol.">
        <title>Broad Genomic Sampling Reveals a Smut Pathogenic Ancestry of the Fungal Clade Ustilaginomycotina.</title>
        <authorList>
            <person name="Kijpornyongpan T."/>
            <person name="Mondo S.J."/>
            <person name="Barry K."/>
            <person name="Sandor L."/>
            <person name="Lee J."/>
            <person name="Lipzen A."/>
            <person name="Pangilinan J."/>
            <person name="LaButti K."/>
            <person name="Hainaut M."/>
            <person name="Henrissat B."/>
            <person name="Grigoriev I.V."/>
            <person name="Spatafora J.W."/>
            <person name="Aime M.C."/>
        </authorList>
    </citation>
    <scope>NUCLEOTIDE SEQUENCE [LARGE SCALE GENOMIC DNA]</scope>
    <source>
        <strain evidence="1 2">SA 807</strain>
    </source>
</reference>
<gene>
    <name evidence="1" type="ORF">IE53DRAFT_409831</name>
</gene>
<accession>A0ACD0P1K5</accession>
<proteinExistence type="predicted"/>
<evidence type="ECO:0000313" key="1">
    <source>
        <dbReference type="EMBL" id="PWN51886.1"/>
    </source>
</evidence>